<protein>
    <submittedName>
        <fullName evidence="1">Uncharacterized protein</fullName>
    </submittedName>
</protein>
<evidence type="ECO:0000313" key="1">
    <source>
        <dbReference type="EMBL" id="KAJ1182189.1"/>
    </source>
</evidence>
<name>A0AAV7U1C1_PLEWA</name>
<comment type="caution">
    <text evidence="1">The sequence shown here is derived from an EMBL/GenBank/DDBJ whole genome shotgun (WGS) entry which is preliminary data.</text>
</comment>
<keyword evidence="2" id="KW-1185">Reference proteome</keyword>
<dbReference type="EMBL" id="JANPWB010000006">
    <property type="protein sequence ID" value="KAJ1182189.1"/>
    <property type="molecule type" value="Genomic_DNA"/>
</dbReference>
<dbReference type="Proteomes" id="UP001066276">
    <property type="component" value="Chromosome 3_2"/>
</dbReference>
<sequence>MAGIKERRPSRLGLAPNQNKLIAKLLRHETQLHRPGVLMQAAIHGWRGDTRRTRGTPSGRGGIKTIFCVYQCPVMFYDSFRKFLANANLRLVLL</sequence>
<proteinExistence type="predicted"/>
<accession>A0AAV7U1C1</accession>
<evidence type="ECO:0000313" key="2">
    <source>
        <dbReference type="Proteomes" id="UP001066276"/>
    </source>
</evidence>
<reference evidence="1" key="1">
    <citation type="journal article" date="2022" name="bioRxiv">
        <title>Sequencing and chromosome-scale assembly of the giantPleurodeles waltlgenome.</title>
        <authorList>
            <person name="Brown T."/>
            <person name="Elewa A."/>
            <person name="Iarovenko S."/>
            <person name="Subramanian E."/>
            <person name="Araus A.J."/>
            <person name="Petzold A."/>
            <person name="Susuki M."/>
            <person name="Suzuki K.-i.T."/>
            <person name="Hayashi T."/>
            <person name="Toyoda A."/>
            <person name="Oliveira C."/>
            <person name="Osipova E."/>
            <person name="Leigh N.D."/>
            <person name="Simon A."/>
            <person name="Yun M.H."/>
        </authorList>
    </citation>
    <scope>NUCLEOTIDE SEQUENCE</scope>
    <source>
        <strain evidence="1">20211129_DDA</strain>
        <tissue evidence="1">Liver</tissue>
    </source>
</reference>
<dbReference type="AlphaFoldDB" id="A0AAV7U1C1"/>
<gene>
    <name evidence="1" type="ORF">NDU88_007383</name>
</gene>
<organism evidence="1 2">
    <name type="scientific">Pleurodeles waltl</name>
    <name type="common">Iberian ribbed newt</name>
    <dbReference type="NCBI Taxonomy" id="8319"/>
    <lineage>
        <taxon>Eukaryota</taxon>
        <taxon>Metazoa</taxon>
        <taxon>Chordata</taxon>
        <taxon>Craniata</taxon>
        <taxon>Vertebrata</taxon>
        <taxon>Euteleostomi</taxon>
        <taxon>Amphibia</taxon>
        <taxon>Batrachia</taxon>
        <taxon>Caudata</taxon>
        <taxon>Salamandroidea</taxon>
        <taxon>Salamandridae</taxon>
        <taxon>Pleurodelinae</taxon>
        <taxon>Pleurodeles</taxon>
    </lineage>
</organism>